<dbReference type="EMBL" id="CM009755">
    <property type="protein sequence ID" value="PUZ48996.1"/>
    <property type="molecule type" value="Genomic_DNA"/>
</dbReference>
<comment type="pathway">
    <text evidence="1">Protein modification; protein ubiquitination.</text>
</comment>
<dbReference type="CDD" id="cd00121">
    <property type="entry name" value="MATH"/>
    <property type="match status" value="1"/>
</dbReference>
<dbReference type="SMART" id="SM00061">
    <property type="entry name" value="MATH"/>
    <property type="match status" value="1"/>
</dbReference>
<dbReference type="InterPro" id="IPR011333">
    <property type="entry name" value="SKP1/BTB/POZ_sf"/>
</dbReference>
<evidence type="ECO:0000256" key="1">
    <source>
        <dbReference type="ARBA" id="ARBA00004906"/>
    </source>
</evidence>
<dbReference type="InterPro" id="IPR000210">
    <property type="entry name" value="BTB/POZ_dom"/>
</dbReference>
<keyword evidence="5" id="KW-1185">Reference proteome</keyword>
<dbReference type="Pfam" id="PF24570">
    <property type="entry name" value="BACK_BPM_SPOP"/>
    <property type="match status" value="1"/>
</dbReference>
<dbReference type="InterPro" id="IPR056423">
    <property type="entry name" value="BACK_BPM_SPOP"/>
</dbReference>
<dbReference type="SUPFAM" id="SSF54695">
    <property type="entry name" value="POZ domain"/>
    <property type="match status" value="1"/>
</dbReference>
<dbReference type="SMART" id="SM00225">
    <property type="entry name" value="BTB"/>
    <property type="match status" value="1"/>
</dbReference>
<dbReference type="OrthoDB" id="680117at2759"/>
<proteinExistence type="inferred from homology"/>
<dbReference type="Gramene" id="PUZ48996">
    <property type="protein sequence ID" value="PUZ48996"/>
    <property type="gene ID" value="GQ55_7G290700"/>
</dbReference>
<dbReference type="GO" id="GO:0016567">
    <property type="term" value="P:protein ubiquitination"/>
    <property type="evidence" value="ECO:0007669"/>
    <property type="project" value="InterPro"/>
</dbReference>
<reference evidence="4 5" key="1">
    <citation type="submission" date="2018-04" db="EMBL/GenBank/DDBJ databases">
        <title>WGS assembly of Panicum hallii var. hallii HAL2.</title>
        <authorList>
            <person name="Lovell J."/>
            <person name="Jenkins J."/>
            <person name="Lowry D."/>
            <person name="Mamidi S."/>
            <person name="Sreedasyam A."/>
            <person name="Weng X."/>
            <person name="Barry K."/>
            <person name="Bonette J."/>
            <person name="Campitelli B."/>
            <person name="Daum C."/>
            <person name="Gordon S."/>
            <person name="Gould B."/>
            <person name="Lipzen A."/>
            <person name="MacQueen A."/>
            <person name="Palacio-Mejia J."/>
            <person name="Plott C."/>
            <person name="Shakirov E."/>
            <person name="Shu S."/>
            <person name="Yoshinaga Y."/>
            <person name="Zane M."/>
            <person name="Rokhsar D."/>
            <person name="Grimwood J."/>
            <person name="Schmutz J."/>
            <person name="Juenger T."/>
        </authorList>
    </citation>
    <scope>NUCLEOTIDE SEQUENCE [LARGE SCALE GENOMIC DNA]</scope>
    <source>
        <strain evidence="5">cv. HAL2</strain>
    </source>
</reference>
<accession>A0A2T7D074</accession>
<evidence type="ECO:0000259" key="3">
    <source>
        <dbReference type="PROSITE" id="PS50144"/>
    </source>
</evidence>
<name>A0A2T7D074_9POAL</name>
<dbReference type="PANTHER" id="PTHR26379">
    <property type="entry name" value="BTB/POZ AND MATH DOMAIN-CONTAINING PROTEIN 1"/>
    <property type="match status" value="1"/>
</dbReference>
<dbReference type="PROSITE" id="PS50144">
    <property type="entry name" value="MATH"/>
    <property type="match status" value="1"/>
</dbReference>
<organism evidence="4 5">
    <name type="scientific">Panicum hallii var. hallii</name>
    <dbReference type="NCBI Taxonomy" id="1504633"/>
    <lineage>
        <taxon>Eukaryota</taxon>
        <taxon>Viridiplantae</taxon>
        <taxon>Streptophyta</taxon>
        <taxon>Embryophyta</taxon>
        <taxon>Tracheophyta</taxon>
        <taxon>Spermatophyta</taxon>
        <taxon>Magnoliopsida</taxon>
        <taxon>Liliopsida</taxon>
        <taxon>Poales</taxon>
        <taxon>Poaceae</taxon>
        <taxon>PACMAD clade</taxon>
        <taxon>Panicoideae</taxon>
        <taxon>Panicodae</taxon>
        <taxon>Paniceae</taxon>
        <taxon>Panicinae</taxon>
        <taxon>Panicum</taxon>
        <taxon>Panicum sect. Panicum</taxon>
    </lineage>
</organism>
<dbReference type="Gene3D" id="2.60.210.10">
    <property type="entry name" value="Apoptosis, Tumor Necrosis Factor Receptor Associated Protein 2, Chain A"/>
    <property type="match status" value="1"/>
</dbReference>
<dbReference type="InterPro" id="IPR008974">
    <property type="entry name" value="TRAF-like"/>
</dbReference>
<feature type="domain" description="MATH" evidence="3">
    <location>
        <begin position="27"/>
        <end position="152"/>
    </location>
</feature>
<dbReference type="Proteomes" id="UP000244336">
    <property type="component" value="Chromosome 7"/>
</dbReference>
<evidence type="ECO:0000313" key="4">
    <source>
        <dbReference type="EMBL" id="PUZ48996.1"/>
    </source>
</evidence>
<gene>
    <name evidence="4" type="ORF">GQ55_7G290700</name>
</gene>
<evidence type="ECO:0000313" key="5">
    <source>
        <dbReference type="Proteomes" id="UP000244336"/>
    </source>
</evidence>
<evidence type="ECO:0000256" key="2">
    <source>
        <dbReference type="ARBA" id="ARBA00010846"/>
    </source>
</evidence>
<dbReference type="PANTHER" id="PTHR26379:SF486">
    <property type="entry name" value="OS04G0625500 PROTEIN"/>
    <property type="match status" value="1"/>
</dbReference>
<comment type="similarity">
    <text evidence="2">Belongs to the Tdpoz family.</text>
</comment>
<dbReference type="AlphaFoldDB" id="A0A2T7D074"/>
<dbReference type="InterPro" id="IPR045005">
    <property type="entry name" value="BPM1-6"/>
</dbReference>
<sequence>MADASASSANDQSLPETSSSCLTQATTAAHNFEVINFPLLEGMGLGKFVTSRNFSVGGCHWMIELFPDGDKADSKAHVSAYLSPQGGQAGERVKFSLSILGKDGQVAEQQNGQYTFVDSAIHGVGWSNFIEKSSLQPVLRGNNNRFTIRCVLTVIKPPRVEDAVSGAIAVPESNLLQDLASMLADVTFSVGGQLFPAHREKAARHVKVDDVEPSTFEALLHFVYTDALPDDCGADGNVPPLQHLLVAADRYGLGRLRLMCEAKMCSSIDAETVATTLALAEQHHCVELKNACIRFISSRGVLGAVMKSEGFDHLAASCPFVLLDILDKLASQGV</sequence>
<dbReference type="InterPro" id="IPR002083">
    <property type="entry name" value="MATH/TRAF_dom"/>
</dbReference>
<dbReference type="Gene3D" id="1.25.40.420">
    <property type="match status" value="1"/>
</dbReference>
<protein>
    <recommendedName>
        <fullName evidence="3">MATH domain-containing protein</fullName>
    </recommendedName>
</protein>
<dbReference type="Gene3D" id="3.30.710.10">
    <property type="entry name" value="Potassium Channel Kv1.1, Chain A"/>
    <property type="match status" value="1"/>
</dbReference>
<dbReference type="Pfam" id="PF00651">
    <property type="entry name" value="BTB"/>
    <property type="match status" value="1"/>
</dbReference>
<dbReference type="Pfam" id="PF22486">
    <property type="entry name" value="MATH_2"/>
    <property type="match status" value="1"/>
</dbReference>
<dbReference type="SUPFAM" id="SSF49599">
    <property type="entry name" value="TRAF domain-like"/>
    <property type="match status" value="1"/>
</dbReference>